<evidence type="ECO:0000256" key="1">
    <source>
        <dbReference type="ARBA" id="ARBA00004229"/>
    </source>
</evidence>
<evidence type="ECO:0000256" key="2">
    <source>
        <dbReference type="ARBA" id="ARBA00022528"/>
    </source>
</evidence>
<keyword evidence="4" id="KW-0934">Plastid</keyword>
<dbReference type="PROSITE" id="PS50102">
    <property type="entry name" value="RRM"/>
    <property type="match status" value="2"/>
</dbReference>
<gene>
    <name evidence="13" type="ORF">GUJ93_ZPchr0007g4016</name>
</gene>
<dbReference type="InterPro" id="IPR000504">
    <property type="entry name" value="RRM_dom"/>
</dbReference>
<evidence type="ECO:0000256" key="4">
    <source>
        <dbReference type="ARBA" id="ARBA00022640"/>
    </source>
</evidence>
<keyword evidence="9" id="KW-0687">Ribonucleoprotein</keyword>
<dbReference type="AlphaFoldDB" id="A0A8J5VP51"/>
<dbReference type="InterPro" id="IPR050502">
    <property type="entry name" value="Euk_RNA-bind_prot"/>
</dbReference>
<dbReference type="GO" id="GO:0009409">
    <property type="term" value="P:response to cold"/>
    <property type="evidence" value="ECO:0007669"/>
    <property type="project" value="UniProtKB-ARBA"/>
</dbReference>
<name>A0A8J5VP51_ZIZPA</name>
<dbReference type="SMART" id="SM00360">
    <property type="entry name" value="RRM"/>
    <property type="match status" value="2"/>
</dbReference>
<dbReference type="Pfam" id="PF00076">
    <property type="entry name" value="RRM_1"/>
    <property type="match status" value="2"/>
</dbReference>
<dbReference type="FunFam" id="3.30.70.330:FF:000423">
    <property type="entry name" value="Ribonucleoprotein A, chloroplastic"/>
    <property type="match status" value="1"/>
</dbReference>
<dbReference type="GO" id="GO:0009535">
    <property type="term" value="C:chloroplast thylakoid membrane"/>
    <property type="evidence" value="ECO:0007669"/>
    <property type="project" value="TreeGrafter"/>
</dbReference>
<dbReference type="PANTHER" id="PTHR48025:SF12">
    <property type="entry name" value="OS07G0631900 PROTEIN"/>
    <property type="match status" value="1"/>
</dbReference>
<evidence type="ECO:0000313" key="14">
    <source>
        <dbReference type="Proteomes" id="UP000729402"/>
    </source>
</evidence>
<comment type="caution">
    <text evidence="13">The sequence shown here is derived from an EMBL/GenBank/DDBJ whole genome shotgun (WGS) entry which is preliminary data.</text>
</comment>
<keyword evidence="5" id="KW-0507">mRNA processing</keyword>
<reference evidence="13" key="1">
    <citation type="journal article" date="2021" name="bioRxiv">
        <title>Whole Genome Assembly and Annotation of Northern Wild Rice, Zizania palustris L., Supports a Whole Genome Duplication in the Zizania Genus.</title>
        <authorList>
            <person name="Haas M."/>
            <person name="Kono T."/>
            <person name="Macchietto M."/>
            <person name="Millas R."/>
            <person name="McGilp L."/>
            <person name="Shao M."/>
            <person name="Duquette J."/>
            <person name="Hirsch C.N."/>
            <person name="Kimball J."/>
        </authorList>
    </citation>
    <scope>NUCLEOTIDE SEQUENCE</scope>
    <source>
        <tissue evidence="13">Fresh leaf tissue</tissue>
    </source>
</reference>
<organism evidence="13 14">
    <name type="scientific">Zizania palustris</name>
    <name type="common">Northern wild rice</name>
    <dbReference type="NCBI Taxonomy" id="103762"/>
    <lineage>
        <taxon>Eukaryota</taxon>
        <taxon>Viridiplantae</taxon>
        <taxon>Streptophyta</taxon>
        <taxon>Embryophyta</taxon>
        <taxon>Tracheophyta</taxon>
        <taxon>Spermatophyta</taxon>
        <taxon>Magnoliopsida</taxon>
        <taxon>Liliopsida</taxon>
        <taxon>Poales</taxon>
        <taxon>Poaceae</taxon>
        <taxon>BOP clade</taxon>
        <taxon>Oryzoideae</taxon>
        <taxon>Oryzeae</taxon>
        <taxon>Zizaniinae</taxon>
        <taxon>Zizania</taxon>
    </lineage>
</organism>
<dbReference type="GO" id="GO:0006397">
    <property type="term" value="P:mRNA processing"/>
    <property type="evidence" value="ECO:0007669"/>
    <property type="project" value="UniProtKB-KW"/>
</dbReference>
<proteinExistence type="predicted"/>
<evidence type="ECO:0000256" key="3">
    <source>
        <dbReference type="ARBA" id="ARBA00022553"/>
    </source>
</evidence>
<dbReference type="GO" id="GO:1990904">
    <property type="term" value="C:ribonucleoprotein complex"/>
    <property type="evidence" value="ECO:0007669"/>
    <property type="project" value="UniProtKB-KW"/>
</dbReference>
<dbReference type="GO" id="GO:1901259">
    <property type="term" value="P:chloroplast rRNA processing"/>
    <property type="evidence" value="ECO:0007669"/>
    <property type="project" value="TreeGrafter"/>
</dbReference>
<keyword evidence="2" id="KW-0150">Chloroplast</keyword>
<dbReference type="PANTHER" id="PTHR48025">
    <property type="entry name" value="OS02G0815200 PROTEIN"/>
    <property type="match status" value="1"/>
</dbReference>
<feature type="domain" description="RRM" evidence="12">
    <location>
        <begin position="180"/>
        <end position="243"/>
    </location>
</feature>
<evidence type="ECO:0000259" key="12">
    <source>
        <dbReference type="PROSITE" id="PS50102"/>
    </source>
</evidence>
<evidence type="ECO:0000256" key="8">
    <source>
        <dbReference type="ARBA" id="ARBA00022946"/>
    </source>
</evidence>
<evidence type="ECO:0000313" key="13">
    <source>
        <dbReference type="EMBL" id="KAG8079622.1"/>
    </source>
</evidence>
<evidence type="ECO:0000256" key="5">
    <source>
        <dbReference type="ARBA" id="ARBA00022664"/>
    </source>
</evidence>
<feature type="domain" description="RRM" evidence="12">
    <location>
        <begin position="80"/>
        <end position="158"/>
    </location>
</feature>
<evidence type="ECO:0000256" key="10">
    <source>
        <dbReference type="PROSITE-ProRule" id="PRU00176"/>
    </source>
</evidence>
<keyword evidence="6" id="KW-0677">Repeat</keyword>
<protein>
    <recommendedName>
        <fullName evidence="12">RRM domain-containing protein</fullName>
    </recommendedName>
</protein>
<comment type="subcellular location">
    <subcellularLocation>
        <location evidence="1">Plastid</location>
        <location evidence="1">Chloroplast</location>
    </subcellularLocation>
</comment>
<accession>A0A8J5VP51</accession>
<sequence length="318" mass="34142">MAATLFSTSLSPSFLPVSSPKPAPASACFPCGLSLPPRAVSAALRRRLLPVAVAVSSEVDAEEGGAESEGEGEGEFSEDLKVFVGNLPFSVDSAQLAGLFEQAGSVEMVEVVYDRVTGRSRGFGFVTMSTAEEAGAAVEQFNGYTFQGRSLRVNSGPPPPRDDFAPRTPRGGGNNFDSSNKIYVGNLSWGVDNSTLENLFSEQGNVLDAKVIYDRESGRSRGFGFVTYGSAEEVNNAISNLDGVVSSFDIMVLSYQALAFSLASFSLRILQVSISFPKILMLIERVLLSFRTWMAGRSELQSQSQSQNVNFEMFATLI</sequence>
<dbReference type="CDD" id="cd21608">
    <property type="entry name" value="RRM2_NsCP33_like"/>
    <property type="match status" value="1"/>
</dbReference>
<evidence type="ECO:0000256" key="7">
    <source>
        <dbReference type="ARBA" id="ARBA00022884"/>
    </source>
</evidence>
<dbReference type="InterPro" id="IPR048289">
    <property type="entry name" value="RRM2_NsCP33-like"/>
</dbReference>
<dbReference type="GO" id="GO:0003729">
    <property type="term" value="F:mRNA binding"/>
    <property type="evidence" value="ECO:0007669"/>
    <property type="project" value="TreeGrafter"/>
</dbReference>
<keyword evidence="7 10" id="KW-0694">RNA-binding</keyword>
<reference evidence="13" key="2">
    <citation type="submission" date="2021-02" db="EMBL/GenBank/DDBJ databases">
        <authorList>
            <person name="Kimball J.A."/>
            <person name="Haas M.W."/>
            <person name="Macchietto M."/>
            <person name="Kono T."/>
            <person name="Duquette J."/>
            <person name="Shao M."/>
        </authorList>
    </citation>
    <scope>NUCLEOTIDE SEQUENCE</scope>
    <source>
        <tissue evidence="13">Fresh leaf tissue</tissue>
    </source>
</reference>
<evidence type="ECO:0000256" key="11">
    <source>
        <dbReference type="SAM" id="MobiDB-lite"/>
    </source>
</evidence>
<feature type="region of interest" description="Disordered" evidence="11">
    <location>
        <begin position="149"/>
        <end position="172"/>
    </location>
</feature>
<dbReference type="OrthoDB" id="439808at2759"/>
<evidence type="ECO:0000256" key="9">
    <source>
        <dbReference type="ARBA" id="ARBA00023274"/>
    </source>
</evidence>
<evidence type="ECO:0000256" key="6">
    <source>
        <dbReference type="ARBA" id="ARBA00022737"/>
    </source>
</evidence>
<dbReference type="Proteomes" id="UP000729402">
    <property type="component" value="Unassembled WGS sequence"/>
</dbReference>
<keyword evidence="8" id="KW-0809">Transit peptide</keyword>
<keyword evidence="3" id="KW-0597">Phosphoprotein</keyword>
<keyword evidence="14" id="KW-1185">Reference proteome</keyword>
<dbReference type="EMBL" id="JAAALK010000282">
    <property type="protein sequence ID" value="KAG8079622.1"/>
    <property type="molecule type" value="Genomic_DNA"/>
</dbReference>